<sequence>MTYCHFINITNVLSGVSELIGSVWEQLREDRVRERQNEKGGRLMRADDDTLIGIDEKRRPPERRNVLLEVRKEKDTASLLTLKLKSVLFVQSQQDLPCLYVSKGFVELLTL</sequence>
<gene>
    <name evidence="1" type="ORF">NPIL_297781</name>
</gene>
<keyword evidence="2" id="KW-1185">Reference proteome</keyword>
<accession>A0A8X6P794</accession>
<comment type="caution">
    <text evidence="1">The sequence shown here is derived from an EMBL/GenBank/DDBJ whole genome shotgun (WGS) entry which is preliminary data.</text>
</comment>
<dbReference type="AlphaFoldDB" id="A0A8X6P794"/>
<dbReference type="OrthoDB" id="10557680at2759"/>
<name>A0A8X6P794_NEPPI</name>
<dbReference type="Proteomes" id="UP000887013">
    <property type="component" value="Unassembled WGS sequence"/>
</dbReference>
<proteinExistence type="predicted"/>
<evidence type="ECO:0000313" key="1">
    <source>
        <dbReference type="EMBL" id="GFT52325.1"/>
    </source>
</evidence>
<evidence type="ECO:0000313" key="2">
    <source>
        <dbReference type="Proteomes" id="UP000887013"/>
    </source>
</evidence>
<organism evidence="1 2">
    <name type="scientific">Nephila pilipes</name>
    <name type="common">Giant wood spider</name>
    <name type="synonym">Nephila maculata</name>
    <dbReference type="NCBI Taxonomy" id="299642"/>
    <lineage>
        <taxon>Eukaryota</taxon>
        <taxon>Metazoa</taxon>
        <taxon>Ecdysozoa</taxon>
        <taxon>Arthropoda</taxon>
        <taxon>Chelicerata</taxon>
        <taxon>Arachnida</taxon>
        <taxon>Araneae</taxon>
        <taxon>Araneomorphae</taxon>
        <taxon>Entelegynae</taxon>
        <taxon>Araneoidea</taxon>
        <taxon>Nephilidae</taxon>
        <taxon>Nephila</taxon>
    </lineage>
</organism>
<dbReference type="EMBL" id="BMAW01112411">
    <property type="protein sequence ID" value="GFT52325.1"/>
    <property type="molecule type" value="Genomic_DNA"/>
</dbReference>
<protein>
    <submittedName>
        <fullName evidence="1">Uncharacterized protein</fullName>
    </submittedName>
</protein>
<reference evidence="1" key="1">
    <citation type="submission" date="2020-08" db="EMBL/GenBank/DDBJ databases">
        <title>Multicomponent nature underlies the extraordinary mechanical properties of spider dragline silk.</title>
        <authorList>
            <person name="Kono N."/>
            <person name="Nakamura H."/>
            <person name="Mori M."/>
            <person name="Yoshida Y."/>
            <person name="Ohtoshi R."/>
            <person name="Malay A.D."/>
            <person name="Moran D.A.P."/>
            <person name="Tomita M."/>
            <person name="Numata K."/>
            <person name="Arakawa K."/>
        </authorList>
    </citation>
    <scope>NUCLEOTIDE SEQUENCE</scope>
</reference>